<evidence type="ECO:0000313" key="1">
    <source>
        <dbReference type="EMBL" id="OGY47070.1"/>
    </source>
</evidence>
<gene>
    <name evidence="1" type="ORF">A2663_04010</name>
</gene>
<comment type="caution">
    <text evidence="1">The sequence shown here is derived from an EMBL/GenBank/DDBJ whole genome shotgun (WGS) entry which is preliminary data.</text>
</comment>
<proteinExistence type="predicted"/>
<protein>
    <recommendedName>
        <fullName evidence="3">Antitoxin SocA-like Panacea domain-containing protein</fullName>
    </recommendedName>
</protein>
<dbReference type="Proteomes" id="UP000178432">
    <property type="component" value="Unassembled WGS sequence"/>
</dbReference>
<name>A0A1G1Y5P6_9BACT</name>
<dbReference type="AlphaFoldDB" id="A0A1G1Y5P6"/>
<accession>A0A1G1Y5P6</accession>
<evidence type="ECO:0000313" key="2">
    <source>
        <dbReference type="Proteomes" id="UP000178432"/>
    </source>
</evidence>
<organism evidence="1 2">
    <name type="scientific">Candidatus Buchananbacteria bacterium RIFCSPHIGHO2_01_FULL_46_12</name>
    <dbReference type="NCBI Taxonomy" id="1797536"/>
    <lineage>
        <taxon>Bacteria</taxon>
        <taxon>Candidatus Buchananiibacteriota</taxon>
    </lineage>
</organism>
<evidence type="ECO:0008006" key="3">
    <source>
        <dbReference type="Google" id="ProtNLM"/>
    </source>
</evidence>
<reference evidence="1 2" key="1">
    <citation type="journal article" date="2016" name="Nat. Commun.">
        <title>Thousands of microbial genomes shed light on interconnected biogeochemical processes in an aquifer system.</title>
        <authorList>
            <person name="Anantharaman K."/>
            <person name="Brown C.T."/>
            <person name="Hug L.A."/>
            <person name="Sharon I."/>
            <person name="Castelle C.J."/>
            <person name="Probst A.J."/>
            <person name="Thomas B.C."/>
            <person name="Singh A."/>
            <person name="Wilkins M.J."/>
            <person name="Karaoz U."/>
            <person name="Brodie E.L."/>
            <person name="Williams K.H."/>
            <person name="Hubbard S.S."/>
            <person name="Banfield J.F."/>
        </authorList>
    </citation>
    <scope>NUCLEOTIDE SEQUENCE [LARGE SCALE GENOMIC DNA]</scope>
</reference>
<sequence length="234" mass="27238">MFTQPKLKLVKYDPGKHSPKDGIEKLNDFFFILFILLKGEEKDIPITIGILIKTLFTAQVDLSKKISFLHTGFYPYSHGPFNKKFYSYISELEEMGLVKKDGYNLSLTTNGVNSFQPILEEIKRESEDYNLIENEIDKKIVECKSFWPKSRELHKEQLINEIDEGKVITMQEAIDNPSKYWNAYVESAERPDKEFILPNSVINRLLDISAGIKPEDYAERIILNDHKQLLEMLK</sequence>
<dbReference type="EMBL" id="MHIF01000048">
    <property type="protein sequence ID" value="OGY47070.1"/>
    <property type="molecule type" value="Genomic_DNA"/>
</dbReference>